<dbReference type="Pfam" id="PF01205">
    <property type="entry name" value="Impact_N"/>
    <property type="match status" value="1"/>
</dbReference>
<evidence type="ECO:0000259" key="2">
    <source>
        <dbReference type="Pfam" id="PF01205"/>
    </source>
</evidence>
<proteinExistence type="inferred from homology"/>
<dbReference type="InterPro" id="IPR036956">
    <property type="entry name" value="Impact_N_sf"/>
</dbReference>
<dbReference type="GO" id="GO:0005737">
    <property type="term" value="C:cytoplasm"/>
    <property type="evidence" value="ECO:0007669"/>
    <property type="project" value="TreeGrafter"/>
</dbReference>
<dbReference type="EMBL" id="VUMV01000003">
    <property type="protein sequence ID" value="MST81840.1"/>
    <property type="molecule type" value="Genomic_DNA"/>
</dbReference>
<feature type="domain" description="UPF0029" evidence="3">
    <location>
        <begin position="141"/>
        <end position="194"/>
    </location>
</feature>
<sequence length="216" mass="23599">MEAYRAVYRGGDGRYEEKKSVFLSSVRPVKTEEEAAALIESVRKKYWDARHTCWAYSVGTKHPVLRASDDGEPQGTAGRPILDVLDGAGLRNAVITVTRYFGGILLGTGGLVRAYTAAASDGLKNSILADKIYGCRVMLVTDYNGVGKLQYFLAQNKIPVLGAEYAENVRTEVILPAGQEKSLTAELAELTAGRGRAEIISYTWYMQADGKIIPEE</sequence>
<dbReference type="InterPro" id="IPR001498">
    <property type="entry name" value="Impact_N"/>
</dbReference>
<gene>
    <name evidence="4" type="ORF">FYJ60_05870</name>
</gene>
<comment type="similarity">
    <text evidence="1">Belongs to the IMPACT family.</text>
</comment>
<dbReference type="AlphaFoldDB" id="A0A7X2P7T5"/>
<dbReference type="Pfam" id="PF09186">
    <property type="entry name" value="DUF1949"/>
    <property type="match status" value="1"/>
</dbReference>
<reference evidence="4 5" key="1">
    <citation type="submission" date="2019-08" db="EMBL/GenBank/DDBJ databases">
        <title>In-depth cultivation of the pig gut microbiome towards novel bacterial diversity and tailored functional studies.</title>
        <authorList>
            <person name="Wylensek D."/>
            <person name="Hitch T.C.A."/>
            <person name="Clavel T."/>
        </authorList>
    </citation>
    <scope>NUCLEOTIDE SEQUENCE [LARGE SCALE GENOMIC DNA]</scope>
    <source>
        <strain evidence="4 5">Oil+RF-744-WCA-WT-13</strain>
    </source>
</reference>
<dbReference type="SUPFAM" id="SSF54980">
    <property type="entry name" value="EF-G C-terminal domain-like"/>
    <property type="match status" value="1"/>
</dbReference>
<dbReference type="Gene3D" id="3.30.230.30">
    <property type="entry name" value="Impact, N-terminal domain"/>
    <property type="match status" value="1"/>
</dbReference>
<dbReference type="PANTHER" id="PTHR16301">
    <property type="entry name" value="IMPACT-RELATED"/>
    <property type="match status" value="1"/>
</dbReference>
<accession>A0A7X2P7T5</accession>
<protein>
    <submittedName>
        <fullName evidence="4">DUF1949 domain-containing protein</fullName>
    </submittedName>
</protein>
<dbReference type="SUPFAM" id="SSF54211">
    <property type="entry name" value="Ribosomal protein S5 domain 2-like"/>
    <property type="match status" value="1"/>
</dbReference>
<dbReference type="InterPro" id="IPR015269">
    <property type="entry name" value="UPF0029_Impact_C"/>
</dbReference>
<name>A0A7X2P7T5_9FIRM</name>
<dbReference type="GO" id="GO:0006446">
    <property type="term" value="P:regulation of translational initiation"/>
    <property type="evidence" value="ECO:0007669"/>
    <property type="project" value="TreeGrafter"/>
</dbReference>
<dbReference type="RefSeq" id="WP_154457746.1">
    <property type="nucleotide sequence ID" value="NZ_VUMV01000003.1"/>
</dbReference>
<dbReference type="PANTHER" id="PTHR16301:SF20">
    <property type="entry name" value="IMPACT FAMILY MEMBER YIGZ"/>
    <property type="match status" value="1"/>
</dbReference>
<evidence type="ECO:0000313" key="5">
    <source>
        <dbReference type="Proteomes" id="UP000466864"/>
    </source>
</evidence>
<evidence type="ECO:0000256" key="1">
    <source>
        <dbReference type="ARBA" id="ARBA00007665"/>
    </source>
</evidence>
<organism evidence="4 5">
    <name type="scientific">Bilifractor porci</name>
    <dbReference type="NCBI Taxonomy" id="2606636"/>
    <lineage>
        <taxon>Bacteria</taxon>
        <taxon>Bacillati</taxon>
        <taxon>Bacillota</taxon>
        <taxon>Clostridia</taxon>
        <taxon>Lachnospirales</taxon>
        <taxon>Lachnospiraceae</taxon>
        <taxon>Bilifractor</taxon>
    </lineage>
</organism>
<dbReference type="InterPro" id="IPR023582">
    <property type="entry name" value="Impact"/>
</dbReference>
<evidence type="ECO:0000259" key="3">
    <source>
        <dbReference type="Pfam" id="PF09186"/>
    </source>
</evidence>
<dbReference type="Gene3D" id="3.30.70.240">
    <property type="match status" value="1"/>
</dbReference>
<dbReference type="Proteomes" id="UP000466864">
    <property type="component" value="Unassembled WGS sequence"/>
</dbReference>
<dbReference type="InterPro" id="IPR035647">
    <property type="entry name" value="EFG_III/V"/>
</dbReference>
<dbReference type="InterPro" id="IPR020568">
    <property type="entry name" value="Ribosomal_Su5_D2-typ_SF"/>
</dbReference>
<evidence type="ECO:0000313" key="4">
    <source>
        <dbReference type="EMBL" id="MST81840.1"/>
    </source>
</evidence>
<comment type="caution">
    <text evidence="4">The sequence shown here is derived from an EMBL/GenBank/DDBJ whole genome shotgun (WGS) entry which is preliminary data.</text>
</comment>
<keyword evidence="5" id="KW-1185">Reference proteome</keyword>
<feature type="domain" description="Impact N-terminal" evidence="2">
    <location>
        <begin position="18"/>
        <end position="121"/>
    </location>
</feature>